<feature type="compositionally biased region" description="Polar residues" evidence="1">
    <location>
        <begin position="48"/>
        <end position="61"/>
    </location>
</feature>
<accession>A0ABP0NYV3</accession>
<evidence type="ECO:0000256" key="1">
    <source>
        <dbReference type="SAM" id="MobiDB-lite"/>
    </source>
</evidence>
<dbReference type="Proteomes" id="UP001642464">
    <property type="component" value="Unassembled WGS sequence"/>
</dbReference>
<feature type="region of interest" description="Disordered" evidence="1">
    <location>
        <begin position="157"/>
        <end position="215"/>
    </location>
</feature>
<comment type="caution">
    <text evidence="2">The sequence shown here is derived from an EMBL/GenBank/DDBJ whole genome shotgun (WGS) entry which is preliminary data.</text>
</comment>
<feature type="compositionally biased region" description="Acidic residues" evidence="1">
    <location>
        <begin position="82"/>
        <end position="92"/>
    </location>
</feature>
<feature type="compositionally biased region" description="Low complexity" evidence="1">
    <location>
        <begin position="21"/>
        <end position="47"/>
    </location>
</feature>
<feature type="region of interest" description="Disordered" evidence="1">
    <location>
        <begin position="1"/>
        <end position="126"/>
    </location>
</feature>
<name>A0ABP0NYV3_9DINO</name>
<feature type="region of interest" description="Disordered" evidence="1">
    <location>
        <begin position="440"/>
        <end position="479"/>
    </location>
</feature>
<feature type="compositionally biased region" description="Basic and acidic residues" evidence="1">
    <location>
        <begin position="447"/>
        <end position="459"/>
    </location>
</feature>
<feature type="compositionally biased region" description="Acidic residues" evidence="1">
    <location>
        <begin position="1"/>
        <end position="18"/>
    </location>
</feature>
<evidence type="ECO:0000313" key="3">
    <source>
        <dbReference type="Proteomes" id="UP001642464"/>
    </source>
</evidence>
<organism evidence="2 3">
    <name type="scientific">Durusdinium trenchii</name>
    <dbReference type="NCBI Taxonomy" id="1381693"/>
    <lineage>
        <taxon>Eukaryota</taxon>
        <taxon>Sar</taxon>
        <taxon>Alveolata</taxon>
        <taxon>Dinophyceae</taxon>
        <taxon>Suessiales</taxon>
        <taxon>Symbiodiniaceae</taxon>
        <taxon>Durusdinium</taxon>
    </lineage>
</organism>
<keyword evidence="3" id="KW-1185">Reference proteome</keyword>
<feature type="compositionally biased region" description="Polar residues" evidence="1">
    <location>
        <begin position="185"/>
        <end position="208"/>
    </location>
</feature>
<reference evidence="2 3" key="1">
    <citation type="submission" date="2024-02" db="EMBL/GenBank/DDBJ databases">
        <authorList>
            <person name="Chen Y."/>
            <person name="Shah S."/>
            <person name="Dougan E. K."/>
            <person name="Thang M."/>
            <person name="Chan C."/>
        </authorList>
    </citation>
    <scope>NUCLEOTIDE SEQUENCE [LARGE SCALE GENOMIC DNA]</scope>
</reference>
<feature type="compositionally biased region" description="Polar residues" evidence="1">
    <location>
        <begin position="157"/>
        <end position="170"/>
    </location>
</feature>
<evidence type="ECO:0000313" key="2">
    <source>
        <dbReference type="EMBL" id="CAK9068558.1"/>
    </source>
</evidence>
<gene>
    <name evidence="2" type="ORF">SCF082_LOCUS34498</name>
</gene>
<proteinExistence type="predicted"/>
<sequence>MDHMDEEGSEEKENEEEETKPSSSSSTAAPSKAATKTAAKTAARASTQMTMTDIFNKNKTQMPPPSMVPFKAASLEVKQESEEKEDPTDVADSEVAGAPTVAPEVAEAVEPNVGNPVEETNTKDSEAVVAVAPDIAPEVAEAVKPNVGNPAVEKVETNVSNHSENMPTQETQEEVPKPEALEISNAVSTGTETATTEEIKKQSTVNSTGGSGCASDQIMETTETTKIEITEESQERVAWFPPGQEESQERVAWFPPGQMPEVASVINTAMRHELFERFLSCSSCTIKKEDFDLHSGVDCAEILVKLQSFNAFLEGAQKEVISLTKAELELKRATLRTYQLDCEAAAEPGDPLGDLLLKAIKHEHFLHYVEDRGWNIEEMLAWGSPDTLWEDLVDFNSFLSNSKLTVLDLEPAASSAGVDLADLGFGTLGPELPFAQPASDQVIQESQGHKVESKSKHEEEMSESESTEGDLQIGWNYPPPPTKNHPNIKCILPSATKACWMKLKR</sequence>
<dbReference type="EMBL" id="CAXAMM010031691">
    <property type="protein sequence ID" value="CAK9068558.1"/>
    <property type="molecule type" value="Genomic_DNA"/>
</dbReference>
<feature type="compositionally biased region" description="Low complexity" evidence="1">
    <location>
        <begin position="94"/>
        <end position="115"/>
    </location>
</feature>
<protein>
    <submittedName>
        <fullName evidence="2">Uncharacterized protein</fullName>
    </submittedName>
</protein>